<comment type="caution">
    <text evidence="1">The sequence shown here is derived from an EMBL/GenBank/DDBJ whole genome shotgun (WGS) entry which is preliminary data.</text>
</comment>
<name>A0ABS0HHY6_9SPHN</name>
<gene>
    <name evidence="1" type="ORF">I2488_12650</name>
</gene>
<dbReference type="EMBL" id="JADQDC010000008">
    <property type="protein sequence ID" value="MBF9151857.1"/>
    <property type="molecule type" value="Genomic_DNA"/>
</dbReference>
<reference evidence="1 2" key="1">
    <citation type="submission" date="2020-11" db="EMBL/GenBank/DDBJ databases">
        <title>The genome sequence of Novosphingobium sp. 1Y9A.</title>
        <authorList>
            <person name="Liu Y."/>
        </authorList>
    </citation>
    <scope>NUCLEOTIDE SEQUENCE [LARGE SCALE GENOMIC DNA]</scope>
    <source>
        <strain evidence="1 2">1Y9A</strain>
    </source>
</reference>
<protein>
    <submittedName>
        <fullName evidence="1">Uncharacterized protein</fullName>
    </submittedName>
</protein>
<organism evidence="1 2">
    <name type="scientific">Novosphingobium jiangmenense</name>
    <dbReference type="NCBI Taxonomy" id="2791981"/>
    <lineage>
        <taxon>Bacteria</taxon>
        <taxon>Pseudomonadati</taxon>
        <taxon>Pseudomonadota</taxon>
        <taxon>Alphaproteobacteria</taxon>
        <taxon>Sphingomonadales</taxon>
        <taxon>Sphingomonadaceae</taxon>
        <taxon>Novosphingobium</taxon>
    </lineage>
</organism>
<keyword evidence="2" id="KW-1185">Reference proteome</keyword>
<evidence type="ECO:0000313" key="2">
    <source>
        <dbReference type="Proteomes" id="UP000600799"/>
    </source>
</evidence>
<sequence>MPNPEISFPARYTTVNAVAYAKPDGSAEVVAIDKPLPVTSGAVAFALADGSQQPVSATAPLPVSPGTITFRQADGSAQPVSAAVPLPVSPGNLAFRQPDGSSLQVSATAPLPVTASPLPASSAHIGNVFVDDVADGLTVQGSVNTATTVVSSSLAGFGGGAFHVTSGGTGNTVSYEQSNDGVNWAALPVIAANGATTSPSTTSTTGGMFAFASSAAQVRARVSTLGTGTVAIVLTLKRRPLNVMGTSLAGGGASIGNVAVTGTVNTNLGFTDSVASLAASATFTGTGRQSSGSQYCFFNAVAFADVAGTLFVDQSLDTGATYQAVSSIAVGAGTSQQLSVRLTGAFTSATLYRVRYVNGATAQGTFRLASSITAR</sequence>
<dbReference type="RefSeq" id="WP_196276174.1">
    <property type="nucleotide sequence ID" value="NZ_JADQDC010000008.1"/>
</dbReference>
<accession>A0ABS0HHY6</accession>
<evidence type="ECO:0000313" key="1">
    <source>
        <dbReference type="EMBL" id="MBF9151857.1"/>
    </source>
</evidence>
<proteinExistence type="predicted"/>
<dbReference type="Proteomes" id="UP000600799">
    <property type="component" value="Unassembled WGS sequence"/>
</dbReference>